<dbReference type="PANTHER" id="PTHR15065:SF4">
    <property type="entry name" value="LD18634P"/>
    <property type="match status" value="1"/>
</dbReference>
<evidence type="ECO:0000313" key="11">
    <source>
        <dbReference type="Proteomes" id="UP000050792"/>
    </source>
</evidence>
<dbReference type="InterPro" id="IPR036236">
    <property type="entry name" value="Znf_C2H2_sf"/>
</dbReference>
<feature type="domain" description="C2H2-type" evidence="10">
    <location>
        <begin position="150"/>
        <end position="172"/>
    </location>
</feature>
<evidence type="ECO:0000259" key="10">
    <source>
        <dbReference type="PROSITE" id="PS50157"/>
    </source>
</evidence>
<dbReference type="WBParaSite" id="SRDH1_32230.1">
    <property type="protein sequence ID" value="SRDH1_32230.1"/>
    <property type="gene ID" value="SRDH1_32230"/>
</dbReference>
<dbReference type="FunFam" id="3.30.160.60:FF:001896">
    <property type="entry name" value="insulinoma-associated protein 1b"/>
    <property type="match status" value="1"/>
</dbReference>
<dbReference type="GO" id="GO:0001227">
    <property type="term" value="F:DNA-binding transcription repressor activity, RNA polymerase II-specific"/>
    <property type="evidence" value="ECO:0007669"/>
    <property type="project" value="TreeGrafter"/>
</dbReference>
<keyword evidence="3" id="KW-0677">Repeat</keyword>
<reference evidence="11" key="1">
    <citation type="submission" date="2022-06" db="EMBL/GenBank/DDBJ databases">
        <authorList>
            <person name="Berger JAMES D."/>
            <person name="Berger JAMES D."/>
        </authorList>
    </citation>
    <scope>NUCLEOTIDE SEQUENCE [LARGE SCALE GENOMIC DNA]</scope>
</reference>
<dbReference type="Gene3D" id="3.30.160.60">
    <property type="entry name" value="Classic Zinc Finger"/>
    <property type="match status" value="1"/>
</dbReference>
<evidence type="ECO:0000256" key="5">
    <source>
        <dbReference type="ARBA" id="ARBA00022833"/>
    </source>
</evidence>
<protein>
    <recommendedName>
        <fullName evidence="10">C2H2-type domain-containing protein</fullName>
    </recommendedName>
</protein>
<evidence type="ECO:0000256" key="7">
    <source>
        <dbReference type="ARBA" id="ARBA00023163"/>
    </source>
</evidence>
<keyword evidence="5" id="KW-0862">Zinc</keyword>
<dbReference type="InterPro" id="IPR013087">
    <property type="entry name" value="Znf_C2H2_type"/>
</dbReference>
<dbReference type="GO" id="GO:0017053">
    <property type="term" value="C:transcription repressor complex"/>
    <property type="evidence" value="ECO:0007669"/>
    <property type="project" value="TreeGrafter"/>
</dbReference>
<evidence type="ECO:0000256" key="4">
    <source>
        <dbReference type="ARBA" id="ARBA00022771"/>
    </source>
</evidence>
<evidence type="ECO:0000256" key="9">
    <source>
        <dbReference type="PROSITE-ProRule" id="PRU00042"/>
    </source>
</evidence>
<dbReference type="GO" id="GO:0010564">
    <property type="term" value="P:regulation of cell cycle process"/>
    <property type="evidence" value="ECO:0007669"/>
    <property type="project" value="TreeGrafter"/>
</dbReference>
<name>A0AA85F2U7_9TREM</name>
<dbReference type="SUPFAM" id="SSF57667">
    <property type="entry name" value="beta-beta-alpha zinc fingers"/>
    <property type="match status" value="1"/>
</dbReference>
<dbReference type="Proteomes" id="UP000050792">
    <property type="component" value="Unassembled WGS sequence"/>
</dbReference>
<evidence type="ECO:0000256" key="2">
    <source>
        <dbReference type="ARBA" id="ARBA00022723"/>
    </source>
</evidence>
<keyword evidence="7" id="KW-0804">Transcription</keyword>
<keyword evidence="11" id="KW-1185">Reference proteome</keyword>
<dbReference type="AlphaFoldDB" id="A0AA85F2U7"/>
<evidence type="ECO:0000256" key="8">
    <source>
        <dbReference type="ARBA" id="ARBA00023242"/>
    </source>
</evidence>
<dbReference type="GO" id="GO:0005634">
    <property type="term" value="C:nucleus"/>
    <property type="evidence" value="ECO:0007669"/>
    <property type="project" value="UniProtKB-SubCell"/>
</dbReference>
<reference evidence="12" key="2">
    <citation type="submission" date="2023-11" db="UniProtKB">
        <authorList>
            <consortium name="WormBaseParasite"/>
        </authorList>
    </citation>
    <scope>IDENTIFICATION</scope>
</reference>
<dbReference type="PANTHER" id="PTHR15065">
    <property type="entry name" value="INSULINOMA-ASSOCIATED 1"/>
    <property type="match status" value="1"/>
</dbReference>
<keyword evidence="4 9" id="KW-0863">Zinc-finger</keyword>
<evidence type="ECO:0000313" key="12">
    <source>
        <dbReference type="WBParaSite" id="SRDH1_32230.1"/>
    </source>
</evidence>
<dbReference type="PROSITE" id="PS50157">
    <property type="entry name" value="ZINC_FINGER_C2H2_2"/>
    <property type="match status" value="1"/>
</dbReference>
<proteinExistence type="predicted"/>
<keyword evidence="2" id="KW-0479">Metal-binding</keyword>
<evidence type="ECO:0000256" key="3">
    <source>
        <dbReference type="ARBA" id="ARBA00022737"/>
    </source>
</evidence>
<dbReference type="PROSITE" id="PS00028">
    <property type="entry name" value="ZINC_FINGER_C2H2_1"/>
    <property type="match status" value="1"/>
</dbReference>
<evidence type="ECO:0000256" key="1">
    <source>
        <dbReference type="ARBA" id="ARBA00004123"/>
    </source>
</evidence>
<evidence type="ECO:0000256" key="6">
    <source>
        <dbReference type="ARBA" id="ARBA00023015"/>
    </source>
</evidence>
<dbReference type="GO" id="GO:0008270">
    <property type="term" value="F:zinc ion binding"/>
    <property type="evidence" value="ECO:0007669"/>
    <property type="project" value="UniProtKB-KW"/>
</dbReference>
<sequence>MDITMIDNKKPSISMSTIQTNQSMITDSSKHLTQIPKTKVKLKSNEHLTSPVNGVYIIPRELSQMNMTDKLTESNQFYTNKSNSNNNNNISNNNTNKNIFTVDRTARAVKMLAEIPNHIGEYICQLCFQWFPDAFCLAEHPCSCMASLAYACEICGKVFNCPANLASHQRWHKPRIDNNHKNIRQMRIITNKRINNDKLQNSIKISNHSTNDHVTYLLKQNSSSSELDRQQLSIYSEHINNVFRTSKHYRISCDEKMNYAQEYNISNVQFNDSMNNHLTMNDTNVMTTKSTNTNNGVIHYSNSLSNKNTSSKQINPFSVEALLA</sequence>
<dbReference type="GO" id="GO:0000978">
    <property type="term" value="F:RNA polymerase II cis-regulatory region sequence-specific DNA binding"/>
    <property type="evidence" value="ECO:0007669"/>
    <property type="project" value="TreeGrafter"/>
</dbReference>
<comment type="subcellular location">
    <subcellularLocation>
        <location evidence="1">Nucleus</location>
    </subcellularLocation>
</comment>
<accession>A0AA85F2U7</accession>
<dbReference type="GO" id="GO:0030182">
    <property type="term" value="P:neuron differentiation"/>
    <property type="evidence" value="ECO:0007669"/>
    <property type="project" value="TreeGrafter"/>
</dbReference>
<keyword evidence="8" id="KW-0539">Nucleus</keyword>
<keyword evidence="6" id="KW-0805">Transcription regulation</keyword>
<organism evidence="11 12">
    <name type="scientific">Schistosoma rodhaini</name>
    <dbReference type="NCBI Taxonomy" id="6188"/>
    <lineage>
        <taxon>Eukaryota</taxon>
        <taxon>Metazoa</taxon>
        <taxon>Spiralia</taxon>
        <taxon>Lophotrochozoa</taxon>
        <taxon>Platyhelminthes</taxon>
        <taxon>Trematoda</taxon>
        <taxon>Digenea</taxon>
        <taxon>Strigeidida</taxon>
        <taxon>Schistosomatoidea</taxon>
        <taxon>Schistosomatidae</taxon>
        <taxon>Schistosoma</taxon>
    </lineage>
</organism>
<dbReference type="InterPro" id="IPR042972">
    <property type="entry name" value="INSM1/2"/>
</dbReference>